<dbReference type="EMBL" id="CYXT01000005">
    <property type="protein sequence ID" value="CUM85435.1"/>
    <property type="molecule type" value="Genomic_DNA"/>
</dbReference>
<dbReference type="SUPFAM" id="SSF74650">
    <property type="entry name" value="Galactose mutarotase-like"/>
    <property type="match status" value="1"/>
</dbReference>
<dbReference type="PANTHER" id="PTHR11122:SF13">
    <property type="entry name" value="GLUCOSE-6-PHOSPHATE 1-EPIMERASE"/>
    <property type="match status" value="1"/>
</dbReference>
<accession>A0A173S6D4</accession>
<dbReference type="GO" id="GO:0005975">
    <property type="term" value="P:carbohydrate metabolic process"/>
    <property type="evidence" value="ECO:0007669"/>
    <property type="project" value="InterPro"/>
</dbReference>
<dbReference type="Gene3D" id="2.70.98.10">
    <property type="match status" value="1"/>
</dbReference>
<dbReference type="GO" id="GO:0016853">
    <property type="term" value="F:isomerase activity"/>
    <property type="evidence" value="ECO:0007669"/>
    <property type="project" value="InterPro"/>
</dbReference>
<dbReference type="AlphaFoldDB" id="A0A173S6D4"/>
<organism evidence="1 2">
    <name type="scientific">Anaerostipes hadrus</name>
    <dbReference type="NCBI Taxonomy" id="649756"/>
    <lineage>
        <taxon>Bacteria</taxon>
        <taxon>Bacillati</taxon>
        <taxon>Bacillota</taxon>
        <taxon>Clostridia</taxon>
        <taxon>Lachnospirales</taxon>
        <taxon>Lachnospiraceae</taxon>
        <taxon>Anaerostipes</taxon>
    </lineage>
</organism>
<sequence length="293" mass="33995">MEYTLKNKKLTVVFESKGATLHSIKDNDGVEYLWEGNPEYWSGQAPVLFPICGSIRDDKAQIGNRKQTNMPRHGVVRKKEFKCVEQTENSILFEIESNEEMLAQYPYEFKLGINYILEGKKITTRYIIENKDKEIMPFQIGGHPGFHCPLYKEESYEDYELVFEQKETCTVPTPVTETGLIDMEHRSEFLKDTDTLPLKHDLFSVDAVILDQLKSRAVTLKSKKHNKGIRIDFNQFPYLILWSTAKEADFVALEPWIGLSTCSDEGDKFEEKRNIQYAQAGEVKEYEFHINIL</sequence>
<evidence type="ECO:0000313" key="2">
    <source>
        <dbReference type="Proteomes" id="UP000095598"/>
    </source>
</evidence>
<dbReference type="InterPro" id="IPR014718">
    <property type="entry name" value="GH-type_carb-bd"/>
</dbReference>
<dbReference type="Pfam" id="PF01263">
    <property type="entry name" value="Aldose_epim"/>
    <property type="match status" value="1"/>
</dbReference>
<dbReference type="InterPro" id="IPR011013">
    <property type="entry name" value="Gal_mutarotase_sf_dom"/>
</dbReference>
<dbReference type="RefSeq" id="WP_009203627.1">
    <property type="nucleotide sequence ID" value="NZ_BAABXM010000001.1"/>
</dbReference>
<protein>
    <submittedName>
        <fullName evidence="1">Aldose 1-epimerase</fullName>
    </submittedName>
</protein>
<proteinExistence type="predicted"/>
<reference evidence="1 2" key="1">
    <citation type="submission" date="2015-09" db="EMBL/GenBank/DDBJ databases">
        <authorList>
            <consortium name="Pathogen Informatics"/>
        </authorList>
    </citation>
    <scope>NUCLEOTIDE SEQUENCE [LARGE SCALE GENOMIC DNA]</scope>
    <source>
        <strain evidence="1 2">2789STDY5608868</strain>
    </source>
</reference>
<dbReference type="Proteomes" id="UP000095598">
    <property type="component" value="Unassembled WGS sequence"/>
</dbReference>
<dbReference type="GO" id="GO:0030246">
    <property type="term" value="F:carbohydrate binding"/>
    <property type="evidence" value="ECO:0007669"/>
    <property type="project" value="InterPro"/>
</dbReference>
<name>A0A173S6D4_ANAHA</name>
<evidence type="ECO:0000313" key="1">
    <source>
        <dbReference type="EMBL" id="CUM85435.1"/>
    </source>
</evidence>
<dbReference type="InterPro" id="IPR008183">
    <property type="entry name" value="Aldose_1/G6P_1-epimerase"/>
</dbReference>
<dbReference type="PANTHER" id="PTHR11122">
    <property type="entry name" value="APOSPORY-ASSOCIATED PROTEIN C-RELATED"/>
    <property type="match status" value="1"/>
</dbReference>
<dbReference type="InterPro" id="IPR037481">
    <property type="entry name" value="LacX"/>
</dbReference>
<dbReference type="CDD" id="cd09024">
    <property type="entry name" value="Aldose_epim_lacX"/>
    <property type="match status" value="1"/>
</dbReference>
<gene>
    <name evidence="1" type="ORF">ERS852425_01041</name>
</gene>